<evidence type="ECO:0000313" key="3">
    <source>
        <dbReference type="Proteomes" id="UP000007322"/>
    </source>
</evidence>
<dbReference type="AlphaFoldDB" id="G2QGF7"/>
<dbReference type="HOGENOM" id="CLU_2819737_0_0_1"/>
<evidence type="ECO:0000256" key="1">
    <source>
        <dbReference type="SAM" id="MobiDB-lite"/>
    </source>
</evidence>
<dbReference type="Proteomes" id="UP000007322">
    <property type="component" value="Chromosome 4"/>
</dbReference>
<feature type="non-terminal residue" evidence="2">
    <location>
        <position position="67"/>
    </location>
</feature>
<dbReference type="RefSeq" id="XP_003663816.1">
    <property type="nucleotide sequence ID" value="XM_003663768.1"/>
</dbReference>
<dbReference type="GeneID" id="11510166"/>
<keyword evidence="3" id="KW-1185">Reference proteome</keyword>
<feature type="compositionally biased region" description="Polar residues" evidence="1">
    <location>
        <begin position="35"/>
        <end position="51"/>
    </location>
</feature>
<dbReference type="EMBL" id="CP003005">
    <property type="protein sequence ID" value="AEO58571.1"/>
    <property type="molecule type" value="Genomic_DNA"/>
</dbReference>
<dbReference type="VEuPathDB" id="FungiDB:MYCTH_2306006"/>
<accession>G2QGF7</accession>
<evidence type="ECO:0000313" key="2">
    <source>
        <dbReference type="EMBL" id="AEO58571.1"/>
    </source>
</evidence>
<name>G2QGF7_THET4</name>
<sequence length="67" mass="7023">MAVGYAIGNSGLYELQSCSPDAPKSASRQRRDSKVTSARSRMGPCSSSGSVKSVPPTERGCLIESDD</sequence>
<dbReference type="InParanoid" id="G2QGF7"/>
<protein>
    <submittedName>
        <fullName evidence="2">Uncharacterized protein</fullName>
    </submittedName>
</protein>
<reference evidence="2 3" key="1">
    <citation type="journal article" date="2011" name="Nat. Biotechnol.">
        <title>Comparative genomic analysis of the thermophilic biomass-degrading fungi Myceliophthora thermophila and Thielavia terrestris.</title>
        <authorList>
            <person name="Berka R.M."/>
            <person name="Grigoriev I.V."/>
            <person name="Otillar R."/>
            <person name="Salamov A."/>
            <person name="Grimwood J."/>
            <person name="Reid I."/>
            <person name="Ishmael N."/>
            <person name="John T."/>
            <person name="Darmond C."/>
            <person name="Moisan M.-C."/>
            <person name="Henrissat B."/>
            <person name="Coutinho P.M."/>
            <person name="Lombard V."/>
            <person name="Natvig D.O."/>
            <person name="Lindquist E."/>
            <person name="Schmutz J."/>
            <person name="Lucas S."/>
            <person name="Harris P."/>
            <person name="Powlowski J."/>
            <person name="Bellemare A."/>
            <person name="Taylor D."/>
            <person name="Butler G."/>
            <person name="de Vries R.P."/>
            <person name="Allijn I.E."/>
            <person name="van den Brink J."/>
            <person name="Ushinsky S."/>
            <person name="Storms R."/>
            <person name="Powell A.J."/>
            <person name="Paulsen I.T."/>
            <person name="Elbourne L.D.H."/>
            <person name="Baker S.E."/>
            <person name="Magnuson J."/>
            <person name="LaBoissiere S."/>
            <person name="Clutterbuck A.J."/>
            <person name="Martinez D."/>
            <person name="Wogulis M."/>
            <person name="de Leon A.L."/>
            <person name="Rey M.W."/>
            <person name="Tsang A."/>
        </authorList>
    </citation>
    <scope>NUCLEOTIDE SEQUENCE [LARGE SCALE GENOMIC DNA]</scope>
    <source>
        <strain evidence="3">ATCC 42464 / BCRC 31852 / DSM 1799</strain>
    </source>
</reference>
<gene>
    <name evidence="2" type="ORF">MYCTH_2306006</name>
</gene>
<feature type="region of interest" description="Disordered" evidence="1">
    <location>
        <begin position="16"/>
        <end position="67"/>
    </location>
</feature>
<proteinExistence type="predicted"/>
<dbReference type="KEGG" id="mtm:MYCTH_2306006"/>
<organism evidence="2 3">
    <name type="scientific">Thermothelomyces thermophilus (strain ATCC 42464 / BCRC 31852 / DSM 1799)</name>
    <name type="common">Sporotrichum thermophile</name>
    <dbReference type="NCBI Taxonomy" id="573729"/>
    <lineage>
        <taxon>Eukaryota</taxon>
        <taxon>Fungi</taxon>
        <taxon>Dikarya</taxon>
        <taxon>Ascomycota</taxon>
        <taxon>Pezizomycotina</taxon>
        <taxon>Sordariomycetes</taxon>
        <taxon>Sordariomycetidae</taxon>
        <taxon>Sordariales</taxon>
        <taxon>Chaetomiaceae</taxon>
        <taxon>Thermothelomyces</taxon>
    </lineage>
</organism>